<dbReference type="InterPro" id="IPR024862">
    <property type="entry name" value="TRPV"/>
</dbReference>
<protein>
    <recommendedName>
        <fullName evidence="15">Ion transport domain-containing protein</fullName>
    </recommendedName>
</protein>
<keyword evidence="8 14" id="KW-1133">Transmembrane helix</keyword>
<feature type="transmembrane region" description="Helical" evidence="14">
    <location>
        <begin position="283"/>
        <end position="305"/>
    </location>
</feature>
<evidence type="ECO:0000256" key="5">
    <source>
        <dbReference type="ARBA" id="ARBA00022692"/>
    </source>
</evidence>
<reference evidence="16" key="2">
    <citation type="journal article" date="2023" name="Microbiol Resour">
        <title>Decontamination and Annotation of the Draft Genome Sequence of the Oomycete Lagenidium giganteum ARSEF 373.</title>
        <authorList>
            <person name="Morgan W.R."/>
            <person name="Tartar A."/>
        </authorList>
    </citation>
    <scope>NUCLEOTIDE SEQUENCE</scope>
    <source>
        <strain evidence="16">ARSEF 373</strain>
    </source>
</reference>
<dbReference type="PROSITE" id="PS50088">
    <property type="entry name" value="ANK_REPEAT"/>
    <property type="match status" value="3"/>
</dbReference>
<evidence type="ECO:0000259" key="15">
    <source>
        <dbReference type="Pfam" id="PF00520"/>
    </source>
</evidence>
<feature type="transmembrane region" description="Helical" evidence="14">
    <location>
        <begin position="473"/>
        <end position="494"/>
    </location>
</feature>
<evidence type="ECO:0000256" key="4">
    <source>
        <dbReference type="ARBA" id="ARBA00022568"/>
    </source>
</evidence>
<evidence type="ECO:0000256" key="14">
    <source>
        <dbReference type="SAM" id="Phobius"/>
    </source>
</evidence>
<feature type="transmembrane region" description="Helical" evidence="14">
    <location>
        <begin position="374"/>
        <end position="400"/>
    </location>
</feature>
<feature type="domain" description="Ion transport" evidence="15">
    <location>
        <begin position="325"/>
        <end position="501"/>
    </location>
</feature>
<feature type="region of interest" description="Disordered" evidence="13">
    <location>
        <begin position="553"/>
        <end position="670"/>
    </location>
</feature>
<dbReference type="InterPro" id="IPR005821">
    <property type="entry name" value="Ion_trans_dom"/>
</dbReference>
<keyword evidence="3" id="KW-1003">Cell membrane</keyword>
<feature type="compositionally biased region" description="Polar residues" evidence="13">
    <location>
        <begin position="660"/>
        <end position="670"/>
    </location>
</feature>
<comment type="caution">
    <text evidence="16">The sequence shown here is derived from an EMBL/GenBank/DDBJ whole genome shotgun (WGS) entry which is preliminary data.</text>
</comment>
<dbReference type="Pfam" id="PF00023">
    <property type="entry name" value="Ank"/>
    <property type="match status" value="1"/>
</dbReference>
<keyword evidence="2" id="KW-0813">Transport</keyword>
<feature type="compositionally biased region" description="Basic and acidic residues" evidence="13">
    <location>
        <begin position="579"/>
        <end position="593"/>
    </location>
</feature>
<keyword evidence="12" id="KW-0040">ANK repeat</keyword>
<feature type="transmembrane region" description="Helical" evidence="14">
    <location>
        <begin position="243"/>
        <end position="262"/>
    </location>
</feature>
<dbReference type="Proteomes" id="UP001146120">
    <property type="component" value="Unassembled WGS sequence"/>
</dbReference>
<name>A0AAV2Z608_9STRA</name>
<evidence type="ECO:0000256" key="13">
    <source>
        <dbReference type="SAM" id="MobiDB-lite"/>
    </source>
</evidence>
<evidence type="ECO:0000256" key="10">
    <source>
        <dbReference type="ARBA" id="ARBA00023136"/>
    </source>
</evidence>
<feature type="compositionally biased region" description="Basic and acidic residues" evidence="13">
    <location>
        <begin position="648"/>
        <end position="659"/>
    </location>
</feature>
<dbReference type="PANTHER" id="PTHR10582:SF2">
    <property type="entry name" value="INACTIVE"/>
    <property type="match status" value="1"/>
</dbReference>
<sequence length="670" mass="74577">MQTADVNARDSKKNTPLHKAAEGGFVECCELLLRHGADLRACNDEGHLSLHLAAKAGYTPCCELLLQYGSDPNAQVSISLRPMTGLDKCGSTPLHEAAAAAFVECCELLVSRGTDVTIKDDHGRMPLQRAHSDDVTQALLIGFYFEWDAALFRRLCEQGKAAVLRQYLDNFRIIPHPPRRPGRVKVYYHDLYRFYGEPWLPINDTPLYHVLNGAGEIATLVDHPVFEHVMNLKWAPTYQAKNVFVVLLIDLLVGLVFQIGLVQSMCLAPDRTGLSQFSAFGRHMYFIEAMWFLALLVSTYCSFISVDLTVARNMSMATATVMLMIEALDWNKRRWAYFKDVINWINLVAYGGVLALGILAAADLDLPHLDIARALFIVLLCFCGLDYLRMVPLTSLLISITFKMVNDVVRFVVLYGVFQIGFSGSFFLLFQHEGSRYNTYSEAFLATFLMLFGDFDADLFLRLDGAKAVVANVLVLCYLVGAMVMLMNLLIAMMSTSYQQVLDSAKVARRIARAEIILRMEGLLPHRARVYMFDHAVHDANLRHRLHALHDSDLKATGEPKPGANKMDAQETGGMNQLADKEESSSGGKKAETSKAPLLRRVDATHHTPGEGERAHRATTKTTEDRPAAHPANLAVERTFQVDGGAAPRRDANSTETKQKVNSSESELSE</sequence>
<dbReference type="Pfam" id="PF00520">
    <property type="entry name" value="Ion_trans"/>
    <property type="match status" value="1"/>
</dbReference>
<keyword evidence="6" id="KW-0677">Repeat</keyword>
<feature type="compositionally biased region" description="Basic and acidic residues" evidence="13">
    <location>
        <begin position="600"/>
        <end position="628"/>
    </location>
</feature>
<dbReference type="SMART" id="SM00248">
    <property type="entry name" value="ANK"/>
    <property type="match status" value="3"/>
</dbReference>
<feature type="transmembrane region" description="Helical" evidence="14">
    <location>
        <begin position="341"/>
        <end position="362"/>
    </location>
</feature>
<dbReference type="PROSITE" id="PS50297">
    <property type="entry name" value="ANK_REP_REGION"/>
    <property type="match status" value="3"/>
</dbReference>
<keyword evidence="10 14" id="KW-0472">Membrane</keyword>
<evidence type="ECO:0000256" key="6">
    <source>
        <dbReference type="ARBA" id="ARBA00022737"/>
    </source>
</evidence>
<feature type="repeat" description="ANK" evidence="12">
    <location>
        <begin position="89"/>
        <end position="121"/>
    </location>
</feature>
<dbReference type="GO" id="GO:0005886">
    <property type="term" value="C:plasma membrane"/>
    <property type="evidence" value="ECO:0007669"/>
    <property type="project" value="UniProtKB-SubCell"/>
</dbReference>
<dbReference type="InterPro" id="IPR036770">
    <property type="entry name" value="Ankyrin_rpt-contain_sf"/>
</dbReference>
<evidence type="ECO:0000256" key="7">
    <source>
        <dbReference type="ARBA" id="ARBA00022837"/>
    </source>
</evidence>
<dbReference type="Gene3D" id="1.25.40.20">
    <property type="entry name" value="Ankyrin repeat-containing domain"/>
    <property type="match status" value="2"/>
</dbReference>
<organism evidence="16 17">
    <name type="scientific">Lagenidium giganteum</name>
    <dbReference type="NCBI Taxonomy" id="4803"/>
    <lineage>
        <taxon>Eukaryota</taxon>
        <taxon>Sar</taxon>
        <taxon>Stramenopiles</taxon>
        <taxon>Oomycota</taxon>
        <taxon>Peronosporomycetes</taxon>
        <taxon>Pythiales</taxon>
        <taxon>Pythiaceae</taxon>
    </lineage>
</organism>
<dbReference type="Pfam" id="PF12796">
    <property type="entry name" value="Ank_2"/>
    <property type="match status" value="1"/>
</dbReference>
<keyword evidence="9" id="KW-0406">Ion transport</keyword>
<dbReference type="GO" id="GO:0005216">
    <property type="term" value="F:monoatomic ion channel activity"/>
    <property type="evidence" value="ECO:0007669"/>
    <property type="project" value="InterPro"/>
</dbReference>
<feature type="repeat" description="ANK" evidence="12">
    <location>
        <begin position="45"/>
        <end position="77"/>
    </location>
</feature>
<comment type="subcellular location">
    <subcellularLocation>
        <location evidence="1">Cell membrane</location>
        <topology evidence="1">Multi-pass membrane protein</topology>
    </subcellularLocation>
</comment>
<keyword evidence="4" id="KW-0109">Calcium transport</keyword>
<evidence type="ECO:0000256" key="8">
    <source>
        <dbReference type="ARBA" id="ARBA00022989"/>
    </source>
</evidence>
<dbReference type="AlphaFoldDB" id="A0AAV2Z608"/>
<evidence type="ECO:0000313" key="16">
    <source>
        <dbReference type="EMBL" id="DBA01726.1"/>
    </source>
</evidence>
<dbReference type="EMBL" id="DAKRPA010000042">
    <property type="protein sequence ID" value="DBA01726.1"/>
    <property type="molecule type" value="Genomic_DNA"/>
</dbReference>
<evidence type="ECO:0000256" key="3">
    <source>
        <dbReference type="ARBA" id="ARBA00022475"/>
    </source>
</evidence>
<evidence type="ECO:0000256" key="11">
    <source>
        <dbReference type="ARBA" id="ARBA00023303"/>
    </source>
</evidence>
<evidence type="ECO:0000256" key="12">
    <source>
        <dbReference type="PROSITE-ProRule" id="PRU00023"/>
    </source>
</evidence>
<evidence type="ECO:0000256" key="1">
    <source>
        <dbReference type="ARBA" id="ARBA00004651"/>
    </source>
</evidence>
<accession>A0AAV2Z608</accession>
<evidence type="ECO:0000256" key="9">
    <source>
        <dbReference type="ARBA" id="ARBA00023065"/>
    </source>
</evidence>
<dbReference type="SUPFAM" id="SSF48403">
    <property type="entry name" value="Ankyrin repeat"/>
    <property type="match status" value="1"/>
</dbReference>
<gene>
    <name evidence="16" type="ORF">N0F65_010136</name>
</gene>
<feature type="repeat" description="ANK" evidence="12">
    <location>
        <begin position="12"/>
        <end position="44"/>
    </location>
</feature>
<dbReference type="GO" id="GO:0098703">
    <property type="term" value="P:calcium ion import across plasma membrane"/>
    <property type="evidence" value="ECO:0007669"/>
    <property type="project" value="TreeGrafter"/>
</dbReference>
<dbReference type="PANTHER" id="PTHR10582">
    <property type="entry name" value="TRANSIENT RECEPTOR POTENTIAL ION CHANNEL PROTEIN"/>
    <property type="match status" value="1"/>
</dbReference>
<keyword evidence="7" id="KW-0106">Calcium</keyword>
<evidence type="ECO:0000313" key="17">
    <source>
        <dbReference type="Proteomes" id="UP001146120"/>
    </source>
</evidence>
<keyword evidence="11" id="KW-0407">Ion channel</keyword>
<keyword evidence="17" id="KW-1185">Reference proteome</keyword>
<proteinExistence type="predicted"/>
<keyword evidence="5 14" id="KW-0812">Transmembrane</keyword>
<reference evidence="16" key="1">
    <citation type="submission" date="2022-11" db="EMBL/GenBank/DDBJ databases">
        <authorList>
            <person name="Morgan W.R."/>
            <person name="Tartar A."/>
        </authorList>
    </citation>
    <scope>NUCLEOTIDE SEQUENCE</scope>
    <source>
        <strain evidence="16">ARSEF 373</strain>
    </source>
</reference>
<evidence type="ECO:0000256" key="2">
    <source>
        <dbReference type="ARBA" id="ARBA00022448"/>
    </source>
</evidence>
<dbReference type="InterPro" id="IPR002110">
    <property type="entry name" value="Ankyrin_rpt"/>
</dbReference>
<feature type="transmembrane region" description="Helical" evidence="14">
    <location>
        <begin position="412"/>
        <end position="431"/>
    </location>
</feature>